<keyword evidence="1" id="KW-0812">Transmembrane</keyword>
<dbReference type="STRING" id="6335.A0A0V1KR04"/>
<dbReference type="Gene3D" id="1.25.40.180">
    <property type="match status" value="1"/>
</dbReference>
<evidence type="ECO:0000256" key="1">
    <source>
        <dbReference type="SAM" id="Phobius"/>
    </source>
</evidence>
<keyword evidence="1" id="KW-0472">Membrane</keyword>
<dbReference type="EMBL" id="JYDW01000295">
    <property type="protein sequence ID" value="KRZ49763.1"/>
    <property type="molecule type" value="Genomic_DNA"/>
</dbReference>
<feature type="transmembrane region" description="Helical" evidence="1">
    <location>
        <begin position="219"/>
        <end position="238"/>
    </location>
</feature>
<dbReference type="Proteomes" id="UP000054721">
    <property type="component" value="Unassembled WGS sequence"/>
</dbReference>
<evidence type="ECO:0000313" key="3">
    <source>
        <dbReference type="Proteomes" id="UP000054721"/>
    </source>
</evidence>
<dbReference type="AlphaFoldDB" id="A0A0V1KR04"/>
<protein>
    <submittedName>
        <fullName evidence="2">Uncharacterized protein</fullName>
    </submittedName>
</protein>
<name>A0A0V1KR04_9BILA</name>
<comment type="caution">
    <text evidence="2">The sequence shown here is derived from an EMBL/GenBank/DDBJ whole genome shotgun (WGS) entry which is preliminary data.</text>
</comment>
<gene>
    <name evidence="2" type="ORF">T02_8354</name>
</gene>
<proteinExistence type="predicted"/>
<accession>A0A0V1KR04</accession>
<evidence type="ECO:0000313" key="2">
    <source>
        <dbReference type="EMBL" id="KRZ49763.1"/>
    </source>
</evidence>
<sequence length="294" mass="34029">MLIKRCFPWRRPLTLLGPQMMLWFLRAIVARAVRNRKGYAVTYDSLVTLISSLSPCNHKSLNYCEYGYLVTRSQRLGDLMLVFMIKIPNPDSSATQFQLRFLEISHPSRPRPDAPDPLYQTGNSTSVFEIDNTGIIEKCEDFKRKSSEEQNWPKSTRTELLNLRQSQFCSIHRIYHELREKQEALQNVKDPKVRTELESEFEEESASTKRHTIGVMRQIGKLFLWKIIILTILCEGLMNRVLYVVTAYCFTWWTCGNVAHASAASLMKFIILKLKISTARNKAVFLSIAKNVMP</sequence>
<reference evidence="2 3" key="1">
    <citation type="submission" date="2015-05" db="EMBL/GenBank/DDBJ databases">
        <title>Evolution of Trichinella species and genotypes.</title>
        <authorList>
            <person name="Korhonen P.K."/>
            <person name="Edoardo P."/>
            <person name="Giuseppe L.R."/>
            <person name="Gasser R.B."/>
        </authorList>
    </citation>
    <scope>NUCLEOTIDE SEQUENCE [LARGE SCALE GENOMIC DNA]</scope>
    <source>
        <strain evidence="2">ISS10</strain>
    </source>
</reference>
<organism evidence="2 3">
    <name type="scientific">Trichinella nativa</name>
    <dbReference type="NCBI Taxonomy" id="6335"/>
    <lineage>
        <taxon>Eukaryota</taxon>
        <taxon>Metazoa</taxon>
        <taxon>Ecdysozoa</taxon>
        <taxon>Nematoda</taxon>
        <taxon>Enoplea</taxon>
        <taxon>Dorylaimia</taxon>
        <taxon>Trichinellida</taxon>
        <taxon>Trichinellidae</taxon>
        <taxon>Trichinella</taxon>
    </lineage>
</organism>
<keyword evidence="3" id="KW-1185">Reference proteome</keyword>
<keyword evidence="1" id="KW-1133">Transmembrane helix</keyword>
<feature type="transmembrane region" description="Helical" evidence="1">
    <location>
        <begin position="250"/>
        <end position="272"/>
    </location>
</feature>